<evidence type="ECO:0000313" key="1">
    <source>
        <dbReference type="EMBL" id="EAU41003.1"/>
    </source>
</evidence>
<sequence length="21" mass="2458">MGILAYNLTRFVWHQRRGAPA</sequence>
<dbReference type="AlphaFoldDB" id="Q0G1S8"/>
<reference evidence="1 2" key="1">
    <citation type="journal article" date="2010" name="J. Bacteriol.">
        <title>Genome sequence of Fulvimarina pelagi HTCC2506T, a Mn(II)-oxidizing alphaproteobacterium possessing an aerobic anoxygenic photosynthetic gene cluster and Xanthorhodopsin.</title>
        <authorList>
            <person name="Kang I."/>
            <person name="Oh H.M."/>
            <person name="Lim S.I."/>
            <person name="Ferriera S."/>
            <person name="Giovannoni S.J."/>
            <person name="Cho J.C."/>
        </authorList>
    </citation>
    <scope>NUCLEOTIDE SEQUENCE [LARGE SCALE GENOMIC DNA]</scope>
    <source>
        <strain evidence="1 2">HTCC2506</strain>
    </source>
</reference>
<organism evidence="1 2">
    <name type="scientific">Fulvimarina pelagi HTCC2506</name>
    <dbReference type="NCBI Taxonomy" id="314231"/>
    <lineage>
        <taxon>Bacteria</taxon>
        <taxon>Pseudomonadati</taxon>
        <taxon>Pseudomonadota</taxon>
        <taxon>Alphaproteobacteria</taxon>
        <taxon>Hyphomicrobiales</taxon>
        <taxon>Aurantimonadaceae</taxon>
        <taxon>Fulvimarina</taxon>
    </lineage>
</organism>
<keyword evidence="2" id="KW-1185">Reference proteome</keyword>
<dbReference type="EMBL" id="AATP01000004">
    <property type="protein sequence ID" value="EAU41003.1"/>
    <property type="molecule type" value="Genomic_DNA"/>
</dbReference>
<accession>Q0G1S8</accession>
<comment type="caution">
    <text evidence="1">The sequence shown here is derived from an EMBL/GenBank/DDBJ whole genome shotgun (WGS) entry which is preliminary data.</text>
</comment>
<protein>
    <submittedName>
        <fullName evidence="1">Uncharacterized protein</fullName>
    </submittedName>
</protein>
<dbReference type="Proteomes" id="UP000004310">
    <property type="component" value="Unassembled WGS sequence"/>
</dbReference>
<proteinExistence type="predicted"/>
<dbReference type="HOGENOM" id="CLU_3426519_0_0_5"/>
<evidence type="ECO:0000313" key="2">
    <source>
        <dbReference type="Proteomes" id="UP000004310"/>
    </source>
</evidence>
<gene>
    <name evidence="1" type="ORF">FP2506_12089</name>
</gene>
<name>Q0G1S8_9HYPH</name>